<evidence type="ECO:0000259" key="9">
    <source>
        <dbReference type="Pfam" id="PF01850"/>
    </source>
</evidence>
<keyword evidence="10" id="KW-0255">Endonuclease</keyword>
<dbReference type="InterPro" id="IPR029060">
    <property type="entry name" value="PIN-like_dom_sf"/>
</dbReference>
<dbReference type="GO" id="GO:0090729">
    <property type="term" value="F:toxin activity"/>
    <property type="evidence" value="ECO:0007669"/>
    <property type="project" value="UniProtKB-KW"/>
</dbReference>
<dbReference type="GO" id="GO:0004540">
    <property type="term" value="F:RNA nuclease activity"/>
    <property type="evidence" value="ECO:0007669"/>
    <property type="project" value="InterPro"/>
</dbReference>
<organism evidence="10 11">
    <name type="scientific">Mesorhizobium australicum</name>
    <dbReference type="NCBI Taxonomy" id="536018"/>
    <lineage>
        <taxon>Bacteria</taxon>
        <taxon>Pseudomonadati</taxon>
        <taxon>Pseudomonadota</taxon>
        <taxon>Alphaproteobacteria</taxon>
        <taxon>Hyphomicrobiales</taxon>
        <taxon>Phyllobacteriaceae</taxon>
        <taxon>Mesorhizobium</taxon>
    </lineage>
</organism>
<keyword evidence="4 8" id="KW-0479">Metal-binding</keyword>
<comment type="cofactor">
    <cofactor evidence="1 8">
        <name>Mg(2+)</name>
        <dbReference type="ChEBI" id="CHEBI:18420"/>
    </cofactor>
</comment>
<dbReference type="Proteomes" id="UP000193083">
    <property type="component" value="Unassembled WGS sequence"/>
</dbReference>
<feature type="binding site" evidence="8">
    <location>
        <position position="7"/>
    </location>
    <ligand>
        <name>Mg(2+)</name>
        <dbReference type="ChEBI" id="CHEBI:18420"/>
    </ligand>
</feature>
<keyword evidence="11" id="KW-1185">Reference proteome</keyword>
<dbReference type="GO" id="GO:0004519">
    <property type="term" value="F:endonuclease activity"/>
    <property type="evidence" value="ECO:0007669"/>
    <property type="project" value="UniProtKB-KW"/>
</dbReference>
<dbReference type="GO" id="GO:0000287">
    <property type="term" value="F:magnesium ion binding"/>
    <property type="evidence" value="ECO:0007669"/>
    <property type="project" value="UniProtKB-UniRule"/>
</dbReference>
<dbReference type="PANTHER" id="PTHR33653:SF1">
    <property type="entry name" value="RIBONUCLEASE VAPC2"/>
    <property type="match status" value="1"/>
</dbReference>
<keyword evidence="2 8" id="KW-1277">Toxin-antitoxin system</keyword>
<evidence type="ECO:0000256" key="3">
    <source>
        <dbReference type="ARBA" id="ARBA00022722"/>
    </source>
</evidence>
<sequence>MTIYLLDTNVVSNAVHRRSDAVAKRLLDLDTNQLKVSSITYGEVQRGLAQRPDSKRLAEAIADFFVEIEVLSWTDLTAQTYGRLRAVMRKLGKTLEPLDMLIAAHALEAGAVLVSSDSAFRHFPGLTVEDWTAA</sequence>
<keyword evidence="5 8" id="KW-0378">Hydrolase</keyword>
<dbReference type="InterPro" id="IPR002716">
    <property type="entry name" value="PIN_dom"/>
</dbReference>
<dbReference type="Gene3D" id="3.40.50.1010">
    <property type="entry name" value="5'-nuclease"/>
    <property type="match status" value="1"/>
</dbReference>
<evidence type="ECO:0000256" key="2">
    <source>
        <dbReference type="ARBA" id="ARBA00022649"/>
    </source>
</evidence>
<feature type="domain" description="PIN" evidence="9">
    <location>
        <begin position="4"/>
        <end position="124"/>
    </location>
</feature>
<dbReference type="EC" id="3.1.-.-" evidence="8"/>
<dbReference type="Pfam" id="PF01850">
    <property type="entry name" value="PIN"/>
    <property type="match status" value="1"/>
</dbReference>
<evidence type="ECO:0000256" key="1">
    <source>
        <dbReference type="ARBA" id="ARBA00001946"/>
    </source>
</evidence>
<dbReference type="InterPro" id="IPR050556">
    <property type="entry name" value="Type_II_TA_system_RNase"/>
</dbReference>
<dbReference type="RefSeq" id="WP_085466485.1">
    <property type="nucleotide sequence ID" value="NZ_FXBL01000004.1"/>
</dbReference>
<dbReference type="OrthoDB" id="5458135at2"/>
<dbReference type="SUPFAM" id="SSF88723">
    <property type="entry name" value="PIN domain-like"/>
    <property type="match status" value="1"/>
</dbReference>
<proteinExistence type="inferred from homology"/>
<protein>
    <recommendedName>
        <fullName evidence="8">Ribonuclease VapC</fullName>
        <shortName evidence="8">RNase VapC</shortName>
        <ecNumber evidence="8">3.1.-.-</ecNumber>
    </recommendedName>
    <alternativeName>
        <fullName evidence="8">Toxin VapC</fullName>
    </alternativeName>
</protein>
<keyword evidence="8" id="KW-0800">Toxin</keyword>
<evidence type="ECO:0000313" key="10">
    <source>
        <dbReference type="EMBL" id="SMH53339.1"/>
    </source>
</evidence>
<keyword evidence="3 8" id="KW-0540">Nuclease</keyword>
<comment type="similarity">
    <text evidence="7 8">Belongs to the PINc/VapC protein family.</text>
</comment>
<reference evidence="10 11" key="1">
    <citation type="submission" date="2017-04" db="EMBL/GenBank/DDBJ databases">
        <authorList>
            <person name="Afonso C.L."/>
            <person name="Miller P.J."/>
            <person name="Scott M.A."/>
            <person name="Spackman E."/>
            <person name="Goraichik I."/>
            <person name="Dimitrov K.M."/>
            <person name="Suarez D.L."/>
            <person name="Swayne D.E."/>
        </authorList>
    </citation>
    <scope>NUCLEOTIDE SEQUENCE [LARGE SCALE GENOMIC DNA]</scope>
    <source>
        <strain evidence="10 11">B5P</strain>
    </source>
</reference>
<dbReference type="HAMAP" id="MF_00265">
    <property type="entry name" value="VapC_Nob1"/>
    <property type="match status" value="1"/>
</dbReference>
<evidence type="ECO:0000256" key="8">
    <source>
        <dbReference type="HAMAP-Rule" id="MF_00265"/>
    </source>
</evidence>
<evidence type="ECO:0000256" key="5">
    <source>
        <dbReference type="ARBA" id="ARBA00022801"/>
    </source>
</evidence>
<dbReference type="CDD" id="cd18740">
    <property type="entry name" value="PIN_VapC4-5_FitB-like"/>
    <property type="match status" value="1"/>
</dbReference>
<keyword evidence="6 8" id="KW-0460">Magnesium</keyword>
<comment type="function">
    <text evidence="8">Toxic component of a toxin-antitoxin (TA) system. An RNase.</text>
</comment>
<accession>A0A1X7PN49</accession>
<evidence type="ECO:0000256" key="7">
    <source>
        <dbReference type="ARBA" id="ARBA00038093"/>
    </source>
</evidence>
<dbReference type="GO" id="GO:0016787">
    <property type="term" value="F:hydrolase activity"/>
    <property type="evidence" value="ECO:0007669"/>
    <property type="project" value="UniProtKB-KW"/>
</dbReference>
<dbReference type="AlphaFoldDB" id="A0A1X7PN49"/>
<dbReference type="EMBL" id="FXBL01000004">
    <property type="protein sequence ID" value="SMH53339.1"/>
    <property type="molecule type" value="Genomic_DNA"/>
</dbReference>
<evidence type="ECO:0000256" key="4">
    <source>
        <dbReference type="ARBA" id="ARBA00022723"/>
    </source>
</evidence>
<dbReference type="InterPro" id="IPR022907">
    <property type="entry name" value="VapC_family"/>
</dbReference>
<feature type="binding site" evidence="8">
    <location>
        <position position="99"/>
    </location>
    <ligand>
        <name>Mg(2+)</name>
        <dbReference type="ChEBI" id="CHEBI:18420"/>
    </ligand>
</feature>
<evidence type="ECO:0000313" key="11">
    <source>
        <dbReference type="Proteomes" id="UP000193083"/>
    </source>
</evidence>
<gene>
    <name evidence="8" type="primary">vapC</name>
    <name evidence="10" type="ORF">SAMN02982922_4836</name>
</gene>
<evidence type="ECO:0000256" key="6">
    <source>
        <dbReference type="ARBA" id="ARBA00022842"/>
    </source>
</evidence>
<dbReference type="PANTHER" id="PTHR33653">
    <property type="entry name" value="RIBONUCLEASE VAPC2"/>
    <property type="match status" value="1"/>
</dbReference>
<name>A0A1X7PN49_9HYPH</name>